<protein>
    <recommendedName>
        <fullName evidence="10">peptidoglycan glycosyltransferase</fullName>
        <ecNumber evidence="10">2.4.99.28</ecNumber>
    </recommendedName>
</protein>
<dbReference type="NCBIfam" id="TIGR02073">
    <property type="entry name" value="PBP_1c"/>
    <property type="match status" value="1"/>
</dbReference>
<evidence type="ECO:0000256" key="5">
    <source>
        <dbReference type="ARBA" id="ARBA00022670"/>
    </source>
</evidence>
<dbReference type="Gene3D" id="1.10.3810.10">
    <property type="entry name" value="Biosynthetic peptidoglycan transglycosylase-like"/>
    <property type="match status" value="1"/>
</dbReference>
<evidence type="ECO:0000313" key="17">
    <source>
        <dbReference type="Proteomes" id="UP000664399"/>
    </source>
</evidence>
<evidence type="ECO:0000256" key="3">
    <source>
        <dbReference type="ARBA" id="ARBA00007739"/>
    </source>
</evidence>
<keyword evidence="7" id="KW-0808">Transferase</keyword>
<keyword evidence="12" id="KW-0472">Membrane</keyword>
<dbReference type="PANTHER" id="PTHR32282">
    <property type="entry name" value="BINDING PROTEIN TRANSPEPTIDASE, PUTATIVE-RELATED"/>
    <property type="match status" value="1"/>
</dbReference>
<proteinExistence type="inferred from homology"/>
<dbReference type="InterPro" id="IPR001264">
    <property type="entry name" value="Glyco_trans_51"/>
</dbReference>
<dbReference type="InterPro" id="IPR012338">
    <property type="entry name" value="Beta-lactam/transpept-like"/>
</dbReference>
<dbReference type="InterPro" id="IPR001460">
    <property type="entry name" value="PCN-bd_Tpept"/>
</dbReference>
<dbReference type="Pfam" id="PF00912">
    <property type="entry name" value="Transgly"/>
    <property type="match status" value="1"/>
</dbReference>
<evidence type="ECO:0000256" key="6">
    <source>
        <dbReference type="ARBA" id="ARBA00022676"/>
    </source>
</evidence>
<dbReference type="SUPFAM" id="SSF56601">
    <property type="entry name" value="beta-lactamase/transpeptidase-like"/>
    <property type="match status" value="1"/>
</dbReference>
<dbReference type="EC" id="2.4.99.28" evidence="10"/>
<evidence type="ECO:0000256" key="7">
    <source>
        <dbReference type="ARBA" id="ARBA00022679"/>
    </source>
</evidence>
<evidence type="ECO:0000313" key="16">
    <source>
        <dbReference type="EMBL" id="MBO1328575.1"/>
    </source>
</evidence>
<feature type="transmembrane region" description="Helical" evidence="12">
    <location>
        <begin position="14"/>
        <end position="35"/>
    </location>
</feature>
<comment type="catalytic activity">
    <reaction evidence="11">
        <text>[GlcNAc-(1-&gt;4)-Mur2Ac(oyl-L-Ala-gamma-D-Glu-L-Lys-D-Ala-D-Ala)](n)-di-trans,octa-cis-undecaprenyl diphosphate + beta-D-GlcNAc-(1-&gt;4)-Mur2Ac(oyl-L-Ala-gamma-D-Glu-L-Lys-D-Ala-D-Ala)-di-trans,octa-cis-undecaprenyl diphosphate = [GlcNAc-(1-&gt;4)-Mur2Ac(oyl-L-Ala-gamma-D-Glu-L-Lys-D-Ala-D-Ala)](n+1)-di-trans,octa-cis-undecaprenyl diphosphate + di-trans,octa-cis-undecaprenyl diphosphate + H(+)</text>
        <dbReference type="Rhea" id="RHEA:23708"/>
        <dbReference type="Rhea" id="RHEA-COMP:9602"/>
        <dbReference type="Rhea" id="RHEA-COMP:9603"/>
        <dbReference type="ChEBI" id="CHEBI:15378"/>
        <dbReference type="ChEBI" id="CHEBI:58405"/>
        <dbReference type="ChEBI" id="CHEBI:60033"/>
        <dbReference type="ChEBI" id="CHEBI:78435"/>
        <dbReference type="EC" id="2.4.99.28"/>
    </reaction>
</comment>
<dbReference type="InterPro" id="IPR009647">
    <property type="entry name" value="PBP_C"/>
</dbReference>
<dbReference type="SUPFAM" id="SSF53955">
    <property type="entry name" value="Lysozyme-like"/>
    <property type="match status" value="1"/>
</dbReference>
<keyword evidence="8" id="KW-0378">Hydrolase</keyword>
<evidence type="ECO:0000256" key="1">
    <source>
        <dbReference type="ARBA" id="ARBA00004752"/>
    </source>
</evidence>
<evidence type="ECO:0000256" key="2">
    <source>
        <dbReference type="ARBA" id="ARBA00007090"/>
    </source>
</evidence>
<feature type="domain" description="Glycosyl transferase family 51" evidence="14">
    <location>
        <begin position="72"/>
        <end position="233"/>
    </location>
</feature>
<evidence type="ECO:0000256" key="9">
    <source>
        <dbReference type="ARBA" id="ARBA00023268"/>
    </source>
</evidence>
<organism evidence="16 17">
    <name type="scientific">Acetobacter suratthaniensis</name>
    <dbReference type="NCBI Taxonomy" id="1502841"/>
    <lineage>
        <taxon>Bacteria</taxon>
        <taxon>Pseudomonadati</taxon>
        <taxon>Pseudomonadota</taxon>
        <taxon>Alphaproteobacteria</taxon>
        <taxon>Acetobacterales</taxon>
        <taxon>Acetobacteraceae</taxon>
        <taxon>Acetobacter</taxon>
    </lineage>
</organism>
<comment type="similarity">
    <text evidence="3">In the N-terminal section; belongs to the glycosyltransferase 51 family.</text>
</comment>
<dbReference type="Proteomes" id="UP000664399">
    <property type="component" value="Unassembled WGS sequence"/>
</dbReference>
<evidence type="ECO:0000259" key="14">
    <source>
        <dbReference type="Pfam" id="PF00912"/>
    </source>
</evidence>
<dbReference type="InterPro" id="IPR023346">
    <property type="entry name" value="Lysozyme-like_dom_sf"/>
</dbReference>
<comment type="pathway">
    <text evidence="1">Cell wall biogenesis; peptidoglycan biosynthesis.</text>
</comment>
<name>A0ABS3LMI0_9PROT</name>
<keyword evidence="12" id="KW-1133">Transmembrane helix</keyword>
<sequence>MTLPDNAPKRSPSWVRLTLMGGIACLLGCILALTLDRLFPPDLHRAHAQALVLYDTTHTLFDGRVSTDGSWRLATHHTAVDAAYLTLLLKTEDRRFWWHPGVDPFSILRAAGQLALRGHIVSGGSTLAMQTARLLTPHRHTWRGKIQDALRALQLEWRYGHAGVLDLYLGLAPEGGSIEGITAGSLFWFGHEPAHLNRAEAALLVALPRRPTALRPDRHPQAARQATALVLARTGAAPPNTLAWHIGTAHPPHQAPSLLAYLWRTGARGPVRTSLEHTTQETVLRILRTTPPPRSGGWAALVLRPDSSVAAWVGNAGNTCPGCAMDMVMAVRSPGSTLKPFIYGLAFQQGVLAPDTLLHDSAARFANYTPRNYDRTFHGTATVRTALQQSYNLPAVQALDLIGARYFIATLHDNGVDLRLPKGATPSLALALGGAGIRMFDLARLYNALAHDGFSTPPTILWPAPSSQPSRLFSSAVARQVLGILRGTPLPNAAHSDAERSIAFKTGTSYGQRDAWAAGIQSGWVVIVWAGRPDGASSPGITGLHVAAPVMVRIMDTLPTTPSGIGIPLPALAPLAPSLQVLPEQREPHVISPPNGAVIESFGQDGTVTPIGLEAAGGTQPYRWMINNKPLATLPGLAPSWQPDGPGFSHIAVIDAQGHATSVTIQVR</sequence>
<evidence type="ECO:0000259" key="15">
    <source>
        <dbReference type="Pfam" id="PF06832"/>
    </source>
</evidence>
<keyword evidence="5" id="KW-0645">Protease</keyword>
<evidence type="ECO:0000256" key="8">
    <source>
        <dbReference type="ARBA" id="ARBA00022801"/>
    </source>
</evidence>
<comment type="similarity">
    <text evidence="2">In the C-terminal section; belongs to the transpeptidase family.</text>
</comment>
<comment type="caution">
    <text evidence="16">The sequence shown here is derived from an EMBL/GenBank/DDBJ whole genome shotgun (WGS) entry which is preliminary data.</text>
</comment>
<evidence type="ECO:0000256" key="4">
    <source>
        <dbReference type="ARBA" id="ARBA00022645"/>
    </source>
</evidence>
<dbReference type="EMBL" id="JAFVMG010000008">
    <property type="protein sequence ID" value="MBO1328575.1"/>
    <property type="molecule type" value="Genomic_DNA"/>
</dbReference>
<dbReference type="InterPro" id="IPR050396">
    <property type="entry name" value="Glycosyltr_51/Transpeptidase"/>
</dbReference>
<accession>A0ABS3LMI0</accession>
<keyword evidence="9" id="KW-0511">Multifunctional enzyme</keyword>
<keyword evidence="12" id="KW-0812">Transmembrane</keyword>
<feature type="domain" description="Penicillin-binding C-terminal" evidence="15">
    <location>
        <begin position="584"/>
        <end position="665"/>
    </location>
</feature>
<reference evidence="16 17" key="1">
    <citation type="submission" date="2021-03" db="EMBL/GenBank/DDBJ databases">
        <title>The complete genome sequence of Acetobacter suratthaniensis TBRC 1719.</title>
        <authorList>
            <person name="Charoenyingcharoen P."/>
            <person name="Yukphan P."/>
        </authorList>
    </citation>
    <scope>NUCLEOTIDE SEQUENCE [LARGE SCALE GENOMIC DNA]</scope>
    <source>
        <strain evidence="16 17">TBRC 1719</strain>
    </source>
</reference>
<keyword evidence="4" id="KW-0121">Carboxypeptidase</keyword>
<evidence type="ECO:0000256" key="12">
    <source>
        <dbReference type="SAM" id="Phobius"/>
    </source>
</evidence>
<evidence type="ECO:0000259" key="13">
    <source>
        <dbReference type="Pfam" id="PF00905"/>
    </source>
</evidence>
<dbReference type="InterPro" id="IPR011815">
    <property type="entry name" value="PBP_1c"/>
</dbReference>
<dbReference type="RefSeq" id="WP_207854411.1">
    <property type="nucleotide sequence ID" value="NZ_JAFVMG010000008.1"/>
</dbReference>
<keyword evidence="6" id="KW-0328">Glycosyltransferase</keyword>
<dbReference type="PANTHER" id="PTHR32282:SF15">
    <property type="entry name" value="PENICILLIN-BINDING PROTEIN 1C"/>
    <property type="match status" value="1"/>
</dbReference>
<dbReference type="Pfam" id="PF00905">
    <property type="entry name" value="Transpeptidase"/>
    <property type="match status" value="1"/>
</dbReference>
<dbReference type="Pfam" id="PF06832">
    <property type="entry name" value="BiPBP_C"/>
    <property type="match status" value="1"/>
</dbReference>
<gene>
    <name evidence="16" type="primary">pbpC</name>
    <name evidence="16" type="ORF">J2D75_08800</name>
</gene>
<keyword evidence="17" id="KW-1185">Reference proteome</keyword>
<evidence type="ECO:0000256" key="10">
    <source>
        <dbReference type="ARBA" id="ARBA00044770"/>
    </source>
</evidence>
<feature type="domain" description="Penicillin-binding protein transpeptidase" evidence="13">
    <location>
        <begin position="295"/>
        <end position="521"/>
    </location>
</feature>
<dbReference type="InterPro" id="IPR036950">
    <property type="entry name" value="PBP_transglycosylase"/>
</dbReference>
<evidence type="ECO:0000256" key="11">
    <source>
        <dbReference type="ARBA" id="ARBA00049902"/>
    </source>
</evidence>
<dbReference type="Gene3D" id="3.40.710.10">
    <property type="entry name" value="DD-peptidase/beta-lactamase superfamily"/>
    <property type="match status" value="1"/>
</dbReference>